<keyword evidence="1" id="KW-0472">Membrane</keyword>
<dbReference type="EMBL" id="BMFS01000003">
    <property type="protein sequence ID" value="GGG95367.1"/>
    <property type="molecule type" value="Genomic_DNA"/>
</dbReference>
<proteinExistence type="predicted"/>
<sequence length="209" mass="22268">MNTDRKTAAHADLAYLREMAEAGAKAPLLGGRFMVWWGGLTGLVAFVHWLIITGTLDFGAQALWPLWLGYMVLGSVGSAVLGWSLRNKPGTGSMGNRVQQVLWPVLGGCIGLYFAGLVAGMALGLVPIELVNTMMPVAFLAYGAGWMVDALLSRERLLLIPAIVTLLGGFAGAALVMTPWVYLVASAGMLLGTFIPGFFLMAREPRDVV</sequence>
<evidence type="ECO:0000256" key="1">
    <source>
        <dbReference type="SAM" id="Phobius"/>
    </source>
</evidence>
<comment type="caution">
    <text evidence="2">The sequence shown here is derived from an EMBL/GenBank/DDBJ whole genome shotgun (WGS) entry which is preliminary data.</text>
</comment>
<protein>
    <submittedName>
        <fullName evidence="2">Uncharacterized protein</fullName>
    </submittedName>
</protein>
<feature type="transmembrane region" description="Helical" evidence="1">
    <location>
        <begin position="134"/>
        <end position="152"/>
    </location>
</feature>
<keyword evidence="1" id="KW-1133">Transmembrane helix</keyword>
<feature type="transmembrane region" description="Helical" evidence="1">
    <location>
        <begin position="182"/>
        <end position="202"/>
    </location>
</feature>
<gene>
    <name evidence="2" type="ORF">GCM10007420_08670</name>
</gene>
<dbReference type="Proteomes" id="UP000648722">
    <property type="component" value="Unassembled WGS sequence"/>
</dbReference>
<evidence type="ECO:0000313" key="2">
    <source>
        <dbReference type="EMBL" id="GGG95367.1"/>
    </source>
</evidence>
<feature type="transmembrane region" description="Helical" evidence="1">
    <location>
        <begin position="157"/>
        <end position="176"/>
    </location>
</feature>
<keyword evidence="1" id="KW-0812">Transmembrane</keyword>
<name>A0ABQ1XJI8_9PROT</name>
<feature type="transmembrane region" description="Helical" evidence="1">
    <location>
        <begin position="105"/>
        <end position="128"/>
    </location>
</feature>
<feature type="transmembrane region" description="Helical" evidence="1">
    <location>
        <begin position="33"/>
        <end position="52"/>
    </location>
</feature>
<accession>A0ABQ1XJI8</accession>
<keyword evidence="3" id="KW-1185">Reference proteome</keyword>
<organism evidence="2 3">
    <name type="scientific">Glycocaulis albus</name>
    <dbReference type="NCBI Taxonomy" id="1382801"/>
    <lineage>
        <taxon>Bacteria</taxon>
        <taxon>Pseudomonadati</taxon>
        <taxon>Pseudomonadota</taxon>
        <taxon>Alphaproteobacteria</taxon>
        <taxon>Maricaulales</taxon>
        <taxon>Maricaulaceae</taxon>
        <taxon>Glycocaulis</taxon>
    </lineage>
</organism>
<feature type="transmembrane region" description="Helical" evidence="1">
    <location>
        <begin position="64"/>
        <end position="85"/>
    </location>
</feature>
<reference evidence="3" key="1">
    <citation type="journal article" date="2019" name="Int. J. Syst. Evol. Microbiol.">
        <title>The Global Catalogue of Microorganisms (GCM) 10K type strain sequencing project: providing services to taxonomists for standard genome sequencing and annotation.</title>
        <authorList>
            <consortium name="The Broad Institute Genomics Platform"/>
            <consortium name="The Broad Institute Genome Sequencing Center for Infectious Disease"/>
            <person name="Wu L."/>
            <person name="Ma J."/>
        </authorList>
    </citation>
    <scope>NUCLEOTIDE SEQUENCE [LARGE SCALE GENOMIC DNA]</scope>
    <source>
        <strain evidence="3">CGMCC 1.12766</strain>
    </source>
</reference>
<dbReference type="RefSeq" id="WP_188451341.1">
    <property type="nucleotide sequence ID" value="NZ_BMFS01000003.1"/>
</dbReference>
<evidence type="ECO:0000313" key="3">
    <source>
        <dbReference type="Proteomes" id="UP000648722"/>
    </source>
</evidence>